<evidence type="ECO:0000313" key="2">
    <source>
        <dbReference type="EMBL" id="MEQ3549640.1"/>
    </source>
</evidence>
<feature type="domain" description="FAS1-like dehydratase" evidence="1">
    <location>
        <begin position="39"/>
        <end position="156"/>
    </location>
</feature>
<evidence type="ECO:0000313" key="3">
    <source>
        <dbReference type="Proteomes" id="UP001494902"/>
    </source>
</evidence>
<protein>
    <submittedName>
        <fullName evidence="2">MaoC family dehydratase N-terminal domain-containing protein</fullName>
    </submittedName>
</protein>
<organism evidence="2 3">
    <name type="scientific">Pseudonocardia nematodicida</name>
    <dbReference type="NCBI Taxonomy" id="1206997"/>
    <lineage>
        <taxon>Bacteria</taxon>
        <taxon>Bacillati</taxon>
        <taxon>Actinomycetota</taxon>
        <taxon>Actinomycetes</taxon>
        <taxon>Pseudonocardiales</taxon>
        <taxon>Pseudonocardiaceae</taxon>
        <taxon>Pseudonocardia</taxon>
    </lineage>
</organism>
<dbReference type="Proteomes" id="UP001494902">
    <property type="component" value="Unassembled WGS sequence"/>
</dbReference>
<proteinExistence type="predicted"/>
<dbReference type="Pfam" id="PF13452">
    <property type="entry name" value="FAS1_DH_region"/>
    <property type="match status" value="1"/>
</dbReference>
<keyword evidence="3" id="KW-1185">Reference proteome</keyword>
<comment type="caution">
    <text evidence="2">The sequence shown here is derived from an EMBL/GenBank/DDBJ whole genome shotgun (WGS) entry which is preliminary data.</text>
</comment>
<dbReference type="InterPro" id="IPR039569">
    <property type="entry name" value="FAS1-like_DH_region"/>
</dbReference>
<name>A0ABV1K5B2_9PSEU</name>
<dbReference type="SUPFAM" id="SSF54637">
    <property type="entry name" value="Thioesterase/thiol ester dehydrase-isomerase"/>
    <property type="match status" value="2"/>
</dbReference>
<evidence type="ECO:0000259" key="1">
    <source>
        <dbReference type="Pfam" id="PF13452"/>
    </source>
</evidence>
<dbReference type="RefSeq" id="WP_349296708.1">
    <property type="nucleotide sequence ID" value="NZ_JBEDNQ010000001.1"/>
</dbReference>
<dbReference type="CDD" id="cd03441">
    <property type="entry name" value="R_hydratase_like"/>
    <property type="match status" value="1"/>
</dbReference>
<dbReference type="EMBL" id="JBEDNQ010000001">
    <property type="protein sequence ID" value="MEQ3549640.1"/>
    <property type="molecule type" value="Genomic_DNA"/>
</dbReference>
<sequence>MTTTEKPAELAQGLITPEGVAKMQGLVQVELRRPFILNTQITYDAVRKYCWGIGDDNPLYLDEDHARGTEYGAPVAPQGLLYTTHPTYVQVGLPGVHGLHAGTNWRFHGPVPTGFTPKVVCWLNRIEERESTLAGNSVWVFFTTVYATQEGRVIAEAESYSIRSERRKSRERGKESGKQMKVWTPEELEPVEEKILAYARRGGEDRFWDDVEVGDPAGELLKGPLCATDMIAWYGGSQPVYQPAHGMALQHYRKHPKWAFRNPQIGVLEPNIRVHESMEAARSSGLAAPYDVGIQRHQWLFQMLSDWGGDAAFVKECSVQFRGMNYFGDLTTLAGTVTEKFVDDDGDSVVRLEVHSTHQDGRDIMPGSALVALPRRDGYRPVAAASSRSLDFETRLAELAPDLQRLPGTAR</sequence>
<gene>
    <name evidence="2" type="ORF">WIS52_04065</name>
</gene>
<accession>A0ABV1K5B2</accession>
<dbReference type="InterPro" id="IPR029069">
    <property type="entry name" value="HotDog_dom_sf"/>
</dbReference>
<reference evidence="2 3" key="1">
    <citation type="submission" date="2024-03" db="EMBL/GenBank/DDBJ databases">
        <title>Draft genome sequence of Pseudonocardia nematodicida JCM 31783.</title>
        <authorList>
            <person name="Butdee W."/>
            <person name="Duangmal K."/>
        </authorList>
    </citation>
    <scope>NUCLEOTIDE SEQUENCE [LARGE SCALE GENOMIC DNA]</scope>
    <source>
        <strain evidence="2 3">JCM 31783</strain>
    </source>
</reference>
<dbReference type="Gene3D" id="3.10.129.10">
    <property type="entry name" value="Hotdog Thioesterase"/>
    <property type="match status" value="2"/>
</dbReference>